<dbReference type="InterPro" id="IPR057326">
    <property type="entry name" value="KR_dom"/>
</dbReference>
<dbReference type="Gene3D" id="3.40.50.720">
    <property type="entry name" value="NAD(P)-binding Rossmann-like Domain"/>
    <property type="match status" value="1"/>
</dbReference>
<dbReference type="PROSITE" id="PS00061">
    <property type="entry name" value="ADH_SHORT"/>
    <property type="match status" value="1"/>
</dbReference>
<dbReference type="SMART" id="SM00822">
    <property type="entry name" value="PKS_KR"/>
    <property type="match status" value="1"/>
</dbReference>
<dbReference type="GO" id="GO:0016491">
    <property type="term" value="F:oxidoreductase activity"/>
    <property type="evidence" value="ECO:0007669"/>
    <property type="project" value="UniProtKB-KW"/>
</dbReference>
<keyword evidence="2" id="KW-0560">Oxidoreductase</keyword>
<evidence type="ECO:0000256" key="1">
    <source>
        <dbReference type="ARBA" id="ARBA00006484"/>
    </source>
</evidence>
<organism evidence="5 6">
    <name type="scientific">Hydrogenoanaerobacterium saccharovorans</name>
    <dbReference type="NCBI Taxonomy" id="474960"/>
    <lineage>
        <taxon>Bacteria</taxon>
        <taxon>Bacillati</taxon>
        <taxon>Bacillota</taxon>
        <taxon>Clostridia</taxon>
        <taxon>Eubacteriales</taxon>
        <taxon>Oscillospiraceae</taxon>
        <taxon>Hydrogenoanaerobacterium</taxon>
    </lineage>
</organism>
<name>A0A1H8DIS4_9FIRM</name>
<dbReference type="RefSeq" id="WP_092755932.1">
    <property type="nucleotide sequence ID" value="NZ_FOCG01000003.1"/>
</dbReference>
<dbReference type="STRING" id="474960.SAMN05216180_2633"/>
<dbReference type="NCBIfam" id="NF047420">
    <property type="entry name" value="EF_P_mod_YmfI"/>
    <property type="match status" value="1"/>
</dbReference>
<evidence type="ECO:0000256" key="3">
    <source>
        <dbReference type="ARBA" id="ARBA00023221"/>
    </source>
</evidence>
<dbReference type="InterPro" id="IPR002347">
    <property type="entry name" value="SDR_fam"/>
</dbReference>
<dbReference type="PANTHER" id="PTHR42879">
    <property type="entry name" value="3-OXOACYL-(ACYL-CARRIER-PROTEIN) REDUCTASE"/>
    <property type="match status" value="1"/>
</dbReference>
<dbReference type="InterPro" id="IPR020904">
    <property type="entry name" value="Sc_DH/Rdtase_CS"/>
</dbReference>
<proteinExistence type="inferred from homology"/>
<keyword evidence="3" id="KW-0753">Steroid metabolism</keyword>
<dbReference type="NCBIfam" id="NF005559">
    <property type="entry name" value="PRK07231.1"/>
    <property type="match status" value="1"/>
</dbReference>
<accession>A0A1H8DIS4</accession>
<dbReference type="InterPro" id="IPR050259">
    <property type="entry name" value="SDR"/>
</dbReference>
<dbReference type="InterPro" id="IPR036291">
    <property type="entry name" value="NAD(P)-bd_dom_sf"/>
</dbReference>
<evidence type="ECO:0000313" key="6">
    <source>
        <dbReference type="Proteomes" id="UP000199158"/>
    </source>
</evidence>
<dbReference type="FunFam" id="3.40.50.720:FF:000173">
    <property type="entry name" value="3-oxoacyl-[acyl-carrier protein] reductase"/>
    <property type="match status" value="1"/>
</dbReference>
<evidence type="ECO:0000259" key="4">
    <source>
        <dbReference type="SMART" id="SM00822"/>
    </source>
</evidence>
<reference evidence="5 6" key="1">
    <citation type="submission" date="2016-10" db="EMBL/GenBank/DDBJ databases">
        <authorList>
            <person name="de Groot N.N."/>
        </authorList>
    </citation>
    <scope>NUCLEOTIDE SEQUENCE [LARGE SCALE GENOMIC DNA]</scope>
    <source>
        <strain evidence="5 6">CGMCC 1.5070</strain>
    </source>
</reference>
<dbReference type="PRINTS" id="PR00080">
    <property type="entry name" value="SDRFAMILY"/>
</dbReference>
<keyword evidence="3" id="KW-0443">Lipid metabolism</keyword>
<dbReference type="AlphaFoldDB" id="A0A1H8DIS4"/>
<evidence type="ECO:0000256" key="2">
    <source>
        <dbReference type="ARBA" id="ARBA00023002"/>
    </source>
</evidence>
<dbReference type="OrthoDB" id="9803333at2"/>
<dbReference type="NCBIfam" id="NF009466">
    <property type="entry name" value="PRK12826.1-2"/>
    <property type="match status" value="1"/>
</dbReference>
<dbReference type="Pfam" id="PF13561">
    <property type="entry name" value="adh_short_C2"/>
    <property type="match status" value="1"/>
</dbReference>
<feature type="domain" description="Ketoreductase" evidence="4">
    <location>
        <begin position="3"/>
        <end position="178"/>
    </location>
</feature>
<dbReference type="PANTHER" id="PTHR42879:SF2">
    <property type="entry name" value="3-OXOACYL-[ACYL-CARRIER-PROTEIN] REDUCTASE FABG"/>
    <property type="match status" value="1"/>
</dbReference>
<keyword evidence="6" id="KW-1185">Reference proteome</keyword>
<sequence>MNKTVLITGASRGIGADTARLFAEQGWNVAINYNHSEHRALALEAELKAQGASAMVVQADIAEAQQVQSMVHQVQSHFGTIDALVNNAGIAQQRLFTEITEEDWNRMFDVNVKGMYHCTQAVVRDMINNHAGKIINLSSIWGITGGSCEVHYSAAKAAVVGFTKALAKELGLSNIQVNCVAPGVIDTEMNAALTADAMEQLKEETPLGVIGKCSDVANLIYFLASDKADFITGQVISPNGGLVI</sequence>
<dbReference type="EMBL" id="FOCG01000003">
    <property type="protein sequence ID" value="SEN07221.1"/>
    <property type="molecule type" value="Genomic_DNA"/>
</dbReference>
<comment type="similarity">
    <text evidence="1">Belongs to the short-chain dehydrogenases/reductases (SDR) family.</text>
</comment>
<dbReference type="GO" id="GO:0032787">
    <property type="term" value="P:monocarboxylic acid metabolic process"/>
    <property type="evidence" value="ECO:0007669"/>
    <property type="project" value="UniProtKB-ARBA"/>
</dbReference>
<dbReference type="SUPFAM" id="SSF51735">
    <property type="entry name" value="NAD(P)-binding Rossmann-fold domains"/>
    <property type="match status" value="1"/>
</dbReference>
<dbReference type="GO" id="GO:0008202">
    <property type="term" value="P:steroid metabolic process"/>
    <property type="evidence" value="ECO:0007669"/>
    <property type="project" value="UniProtKB-KW"/>
</dbReference>
<protein>
    <submittedName>
        <fullName evidence="5">3-oxoacyl-[acyl-carrier protein] reductase</fullName>
    </submittedName>
</protein>
<dbReference type="PRINTS" id="PR00081">
    <property type="entry name" value="GDHRDH"/>
</dbReference>
<evidence type="ECO:0000313" key="5">
    <source>
        <dbReference type="EMBL" id="SEN07221.1"/>
    </source>
</evidence>
<gene>
    <name evidence="5" type="ORF">SAMN05216180_2633</name>
</gene>
<dbReference type="Proteomes" id="UP000199158">
    <property type="component" value="Unassembled WGS sequence"/>
</dbReference>